<feature type="non-terminal residue" evidence="1">
    <location>
        <position position="1"/>
    </location>
</feature>
<evidence type="ECO:0000313" key="2">
    <source>
        <dbReference type="Proteomes" id="UP000053660"/>
    </source>
</evidence>
<proteinExistence type="predicted"/>
<dbReference type="OrthoDB" id="5826877at2759"/>
<dbReference type="AlphaFoldDB" id="A0A0B1T8U4"/>
<keyword evidence="2" id="KW-1185">Reference proteome</keyword>
<dbReference type="Proteomes" id="UP000053660">
    <property type="component" value="Unassembled WGS sequence"/>
</dbReference>
<protein>
    <submittedName>
        <fullName evidence="1">Uncharacterized protein</fullName>
    </submittedName>
</protein>
<gene>
    <name evidence="1" type="ORF">OESDEN_06084</name>
</gene>
<sequence>SFRAAASRPRRVHEAVFLAAPAAHRTIFHGASSIFVFCLLSGRGSISQGLNATCMDQPGPSSSAKNFSTIARRLLLTRQPPKSSETPVLLLPVAGTKLPTETVSTVLFDNKQDDIKPFMGEEPDDQGLPDFSEEFSSNGCLDHFCPRPRSREKPVPYQQDPICEKIHNIDTDRLMELHAKEVDDSNLSKRSEAIIRQVHMFFEEFKKELGETCSGTVFDSTADLTAWACGVTPETVGKVEMEDECELLPPPRKKKKNLPKILLNRELVVEKYEAQWGEKIRDYIRNKMSRDSDMTVNRLYDELCSEFKDFNMAKTTLHTFLKGMGVKFDRMGTKYQMII</sequence>
<organism evidence="1 2">
    <name type="scientific">Oesophagostomum dentatum</name>
    <name type="common">Nodular worm</name>
    <dbReference type="NCBI Taxonomy" id="61180"/>
    <lineage>
        <taxon>Eukaryota</taxon>
        <taxon>Metazoa</taxon>
        <taxon>Ecdysozoa</taxon>
        <taxon>Nematoda</taxon>
        <taxon>Chromadorea</taxon>
        <taxon>Rhabditida</taxon>
        <taxon>Rhabditina</taxon>
        <taxon>Rhabditomorpha</taxon>
        <taxon>Strongyloidea</taxon>
        <taxon>Strongylidae</taxon>
        <taxon>Oesophagostomum</taxon>
    </lineage>
</organism>
<name>A0A0B1T8U4_OESDE</name>
<evidence type="ECO:0000313" key="1">
    <source>
        <dbReference type="EMBL" id="KHJ93998.1"/>
    </source>
</evidence>
<dbReference type="EMBL" id="KN550511">
    <property type="protein sequence ID" value="KHJ93998.1"/>
    <property type="molecule type" value="Genomic_DNA"/>
</dbReference>
<reference evidence="1 2" key="1">
    <citation type="submission" date="2014-03" db="EMBL/GenBank/DDBJ databases">
        <title>Draft genome of the hookworm Oesophagostomum dentatum.</title>
        <authorList>
            <person name="Mitreva M."/>
        </authorList>
    </citation>
    <scope>NUCLEOTIDE SEQUENCE [LARGE SCALE GENOMIC DNA]</scope>
    <source>
        <strain evidence="1 2">OD-Hann</strain>
    </source>
</reference>
<accession>A0A0B1T8U4</accession>